<dbReference type="InterPro" id="IPR050416">
    <property type="entry name" value="FAD-linked_Oxidoreductase"/>
</dbReference>
<dbReference type="Gene3D" id="3.40.462.20">
    <property type="match status" value="1"/>
</dbReference>
<sequence>MVSTRGNSFAKDLTYAESDVFKTLEAHGVAIPGGRDEIVGAAGFLTGGGNSYYTSRAGFGCDSIANVEIVLADGSIVNANKDTHSDLLKALKGGSGNFGIVMRFDLNTFPAGNVWGGIRASELSQGDAIADAMVNFTDNNHKNPEAAYLINWTYNPGMSSDVVVAQVMVDTNGVERPPAFDQALQPPGLFNDFSVRPISDMAETYILPSGLRNVWSSLTFANDVRIIKKAASLHDTFVKELLEEIPSTGLGTQNLFQPVPKLFADNRVARGGNVLGLDRNKENSPMWLLACTVQTTEQEKASTFAAALEKYAKSIDGLREWWYLNYVDPSQKDPILSYDSDNVKFLRKVLAKYDPKGFFQHRRKGGFKLPYVGQ</sequence>
<evidence type="ECO:0000256" key="1">
    <source>
        <dbReference type="ARBA" id="ARBA00005466"/>
    </source>
</evidence>
<reference evidence="5 6" key="1">
    <citation type="journal article" date="2025" name="Microbiol. Resour. Announc.">
        <title>Draft genome sequences for Neonectria magnoliae and Neonectria punicea, canker pathogens of Liriodendron tulipifera and Acer saccharum in West Virginia.</title>
        <authorList>
            <person name="Petronek H.M."/>
            <person name="Kasson M.T."/>
            <person name="Metheny A.M."/>
            <person name="Stauder C.M."/>
            <person name="Lovett B."/>
            <person name="Lynch S.C."/>
            <person name="Garnas J.R."/>
            <person name="Kasson L.R."/>
            <person name="Stajich J.E."/>
        </authorList>
    </citation>
    <scope>NUCLEOTIDE SEQUENCE [LARGE SCALE GENOMIC DNA]</scope>
    <source>
        <strain evidence="5 6">NRRL 64651</strain>
    </source>
</reference>
<organism evidence="5 6">
    <name type="scientific">Neonectria magnoliae</name>
    <dbReference type="NCBI Taxonomy" id="2732573"/>
    <lineage>
        <taxon>Eukaryota</taxon>
        <taxon>Fungi</taxon>
        <taxon>Dikarya</taxon>
        <taxon>Ascomycota</taxon>
        <taxon>Pezizomycotina</taxon>
        <taxon>Sordariomycetes</taxon>
        <taxon>Hypocreomycetidae</taxon>
        <taxon>Hypocreales</taxon>
        <taxon>Nectriaceae</taxon>
        <taxon>Neonectria</taxon>
    </lineage>
</organism>
<keyword evidence="4" id="KW-0560">Oxidoreductase</keyword>
<evidence type="ECO:0000256" key="3">
    <source>
        <dbReference type="ARBA" id="ARBA00022827"/>
    </source>
</evidence>
<evidence type="ECO:0000313" key="6">
    <source>
        <dbReference type="Proteomes" id="UP001498421"/>
    </source>
</evidence>
<dbReference type="InterPro" id="IPR036318">
    <property type="entry name" value="FAD-bd_PCMH-like_sf"/>
</dbReference>
<dbReference type="PANTHER" id="PTHR42973:SF53">
    <property type="entry name" value="FAD-BINDING PCMH-TYPE DOMAIN-CONTAINING PROTEIN-RELATED"/>
    <property type="match status" value="1"/>
</dbReference>
<keyword evidence="3" id="KW-0274">FAD</keyword>
<name>A0ABR1I116_9HYPO</name>
<dbReference type="Gene3D" id="3.30.465.10">
    <property type="match status" value="1"/>
</dbReference>
<dbReference type="InterPro" id="IPR016169">
    <property type="entry name" value="FAD-bd_PCMH_sub2"/>
</dbReference>
<protein>
    <recommendedName>
        <fullName evidence="7">FAD-binding PCMH-type domain-containing protein</fullName>
    </recommendedName>
</protein>
<evidence type="ECO:0000313" key="5">
    <source>
        <dbReference type="EMBL" id="KAK7426944.1"/>
    </source>
</evidence>
<evidence type="ECO:0008006" key="7">
    <source>
        <dbReference type="Google" id="ProtNLM"/>
    </source>
</evidence>
<comment type="similarity">
    <text evidence="1">Belongs to the oxygen-dependent FAD-linked oxidoreductase family.</text>
</comment>
<dbReference type="EMBL" id="JAZAVK010000059">
    <property type="protein sequence ID" value="KAK7426944.1"/>
    <property type="molecule type" value="Genomic_DNA"/>
</dbReference>
<dbReference type="SUPFAM" id="SSF56176">
    <property type="entry name" value="FAD-binding/transporter-associated domain-like"/>
    <property type="match status" value="1"/>
</dbReference>
<gene>
    <name evidence="5" type="ORF">QQZ08_006536</name>
</gene>
<evidence type="ECO:0000256" key="2">
    <source>
        <dbReference type="ARBA" id="ARBA00022630"/>
    </source>
</evidence>
<keyword evidence="6" id="KW-1185">Reference proteome</keyword>
<accession>A0ABR1I116</accession>
<dbReference type="Proteomes" id="UP001498421">
    <property type="component" value="Unassembled WGS sequence"/>
</dbReference>
<dbReference type="PANTHER" id="PTHR42973">
    <property type="entry name" value="BINDING OXIDOREDUCTASE, PUTATIVE (AFU_ORTHOLOGUE AFUA_1G17690)-RELATED"/>
    <property type="match status" value="1"/>
</dbReference>
<comment type="caution">
    <text evidence="5">The sequence shown here is derived from an EMBL/GenBank/DDBJ whole genome shotgun (WGS) entry which is preliminary data.</text>
</comment>
<keyword evidence="2" id="KW-0285">Flavoprotein</keyword>
<proteinExistence type="inferred from homology"/>
<evidence type="ECO:0000256" key="4">
    <source>
        <dbReference type="ARBA" id="ARBA00023002"/>
    </source>
</evidence>